<dbReference type="SUPFAM" id="SSF51366">
    <property type="entry name" value="Ribulose-phoshate binding barrel"/>
    <property type="match status" value="1"/>
</dbReference>
<evidence type="ECO:0000256" key="11">
    <source>
        <dbReference type="RuleBase" id="RU003657"/>
    </source>
</evidence>
<comment type="similarity">
    <text evidence="2 11">Belongs to the HisA/HisF family.</text>
</comment>
<dbReference type="CDD" id="cd04731">
    <property type="entry name" value="HisF"/>
    <property type="match status" value="1"/>
</dbReference>
<evidence type="ECO:0000256" key="10">
    <source>
        <dbReference type="ARBA" id="ARBA00047838"/>
    </source>
</evidence>
<evidence type="ECO:0000256" key="8">
    <source>
        <dbReference type="ARBA" id="ARBA00025475"/>
    </source>
</evidence>
<proteinExistence type="inferred from homology"/>
<evidence type="ECO:0000313" key="12">
    <source>
        <dbReference type="EMBL" id="KYG82842.1"/>
    </source>
</evidence>
<dbReference type="PANTHER" id="PTHR21235:SF2">
    <property type="entry name" value="IMIDAZOLE GLYCEROL PHOSPHATE SYNTHASE HISHF"/>
    <property type="match status" value="1"/>
</dbReference>
<dbReference type="PANTHER" id="PTHR21235">
    <property type="entry name" value="IMIDAZOLE GLYCEROL PHOSPHATE SYNTHASE SUBUNIT HISF/H IGP SYNTHASE SUBUNIT HISF/H"/>
    <property type="match status" value="1"/>
</dbReference>
<dbReference type="STRING" id="296218.AWN68_13740"/>
<keyword evidence="7" id="KW-0456">Lyase</keyword>
<organism evidence="12 13">
    <name type="scientific">Roseivirga echinicomitans</name>
    <dbReference type="NCBI Taxonomy" id="296218"/>
    <lineage>
        <taxon>Bacteria</taxon>
        <taxon>Pseudomonadati</taxon>
        <taxon>Bacteroidota</taxon>
        <taxon>Cytophagia</taxon>
        <taxon>Cytophagales</taxon>
        <taxon>Roseivirgaceae</taxon>
        <taxon>Roseivirga</taxon>
    </lineage>
</organism>
<evidence type="ECO:0000256" key="4">
    <source>
        <dbReference type="ARBA" id="ARBA00012809"/>
    </source>
</evidence>
<dbReference type="InterPro" id="IPR013785">
    <property type="entry name" value="Aldolase_TIM"/>
</dbReference>
<dbReference type="RefSeq" id="WP_068412096.1">
    <property type="nucleotide sequence ID" value="NZ_LRDB01000002.1"/>
</dbReference>
<keyword evidence="5 11" id="KW-0028">Amino-acid biosynthesis</keyword>
<evidence type="ECO:0000256" key="5">
    <source>
        <dbReference type="ARBA" id="ARBA00022605"/>
    </source>
</evidence>
<dbReference type="InterPro" id="IPR011060">
    <property type="entry name" value="RibuloseP-bd_barrel"/>
</dbReference>
<evidence type="ECO:0000313" key="13">
    <source>
        <dbReference type="Proteomes" id="UP000075615"/>
    </source>
</evidence>
<dbReference type="EMBL" id="LRDB01000002">
    <property type="protein sequence ID" value="KYG82842.1"/>
    <property type="molecule type" value="Genomic_DNA"/>
</dbReference>
<comment type="pathway">
    <text evidence="1">Amino-acid biosynthesis; L-histidine biosynthesis; L-histidine from 5-phospho-alpha-D-ribose 1-diphosphate: step 5/9.</text>
</comment>
<evidence type="ECO:0000256" key="1">
    <source>
        <dbReference type="ARBA" id="ARBA00005091"/>
    </source>
</evidence>
<dbReference type="Proteomes" id="UP000075615">
    <property type="component" value="Unassembled WGS sequence"/>
</dbReference>
<dbReference type="Gene3D" id="3.20.20.70">
    <property type="entry name" value="Aldolase class I"/>
    <property type="match status" value="1"/>
</dbReference>
<dbReference type="AlphaFoldDB" id="A0A150XW21"/>
<dbReference type="InterPro" id="IPR006062">
    <property type="entry name" value="His_biosynth"/>
</dbReference>
<evidence type="ECO:0000256" key="3">
    <source>
        <dbReference type="ARBA" id="ARBA00011152"/>
    </source>
</evidence>
<comment type="catalytic activity">
    <reaction evidence="10">
        <text>5-[(5-phospho-1-deoxy-D-ribulos-1-ylimino)methylamino]-1-(5-phospho-beta-D-ribosyl)imidazole-4-carboxamide + L-glutamine = D-erythro-1-(imidazol-4-yl)glycerol 3-phosphate + 5-amino-1-(5-phospho-beta-D-ribosyl)imidazole-4-carboxamide + L-glutamate + H(+)</text>
        <dbReference type="Rhea" id="RHEA:24793"/>
        <dbReference type="ChEBI" id="CHEBI:15378"/>
        <dbReference type="ChEBI" id="CHEBI:29985"/>
        <dbReference type="ChEBI" id="CHEBI:58278"/>
        <dbReference type="ChEBI" id="CHEBI:58359"/>
        <dbReference type="ChEBI" id="CHEBI:58475"/>
        <dbReference type="ChEBI" id="CHEBI:58525"/>
        <dbReference type="EC" id="4.3.2.10"/>
    </reaction>
</comment>
<dbReference type="InterPro" id="IPR050064">
    <property type="entry name" value="IGPS_HisA/HisF"/>
</dbReference>
<sequence>MHKLRLIARLDVKNEFVIKGIHLEGLRKIGNPNVLAKKYYDEGIDEIVFMDAVASLYGRNNLFNIIEQACREVFIPIAIGGGIRSLEDIELALRAGADKIVLNTQAVKTPQIISEASRVYGSQCIVASIEAKFKGTNRWEVYVDNGREETGLDVIEWAKKLEDLGVGEIMVTSIDQEGTKKGFDLDLIDQVSNVVSVPVIASGGAGKINHIVELKKKTTVSAVAVASLIHYNIHSISEIKESVISQDIHMRL</sequence>
<protein>
    <recommendedName>
        <fullName evidence="4">imidazole glycerol-phosphate synthase</fullName>
        <ecNumber evidence="4">4.3.2.10</ecNumber>
    </recommendedName>
    <alternativeName>
        <fullName evidence="9">IGP synthase cyclase subunit</fullName>
    </alternativeName>
</protein>
<dbReference type="Pfam" id="PF00977">
    <property type="entry name" value="His_biosynth"/>
    <property type="match status" value="1"/>
</dbReference>
<dbReference type="EC" id="4.3.2.10" evidence="4"/>
<dbReference type="GO" id="GO:0000105">
    <property type="term" value="P:L-histidine biosynthetic process"/>
    <property type="evidence" value="ECO:0007669"/>
    <property type="project" value="UniProtKB-UniPathway"/>
</dbReference>
<comment type="function">
    <text evidence="8">IGPS catalyzes the conversion of PRFAR and glutamine to IGP, AICAR and glutamate. The HisF subunit catalyzes the cyclization activity that produces IGP and AICAR from PRFAR using the ammonia provided by the HisH subunit.</text>
</comment>
<dbReference type="OrthoDB" id="9781903at2"/>
<evidence type="ECO:0000256" key="6">
    <source>
        <dbReference type="ARBA" id="ARBA00023102"/>
    </source>
</evidence>
<evidence type="ECO:0000256" key="2">
    <source>
        <dbReference type="ARBA" id="ARBA00009667"/>
    </source>
</evidence>
<dbReference type="GO" id="GO:0016829">
    <property type="term" value="F:lyase activity"/>
    <property type="evidence" value="ECO:0007669"/>
    <property type="project" value="UniProtKB-KW"/>
</dbReference>
<name>A0A150XW21_9BACT</name>
<dbReference type="GO" id="GO:0000107">
    <property type="term" value="F:imidazoleglycerol-phosphate synthase activity"/>
    <property type="evidence" value="ECO:0007669"/>
    <property type="project" value="InterPro"/>
</dbReference>
<keyword evidence="13" id="KW-1185">Reference proteome</keyword>
<gene>
    <name evidence="12" type="ORF">AWN68_13740</name>
</gene>
<reference evidence="12 13" key="1">
    <citation type="submission" date="2016-01" db="EMBL/GenBank/DDBJ databases">
        <title>Genome sequencing of Roseivirga echinicomitans KMM 6058.</title>
        <authorList>
            <person name="Selvaratnam C."/>
            <person name="Thevarajoo S."/>
            <person name="Goh K.M."/>
            <person name="Ee R."/>
            <person name="Chan K.-G."/>
            <person name="Chong C.S."/>
        </authorList>
    </citation>
    <scope>NUCLEOTIDE SEQUENCE [LARGE SCALE GENOMIC DNA]</scope>
    <source>
        <strain evidence="12 13">KMM 6058</strain>
    </source>
</reference>
<evidence type="ECO:0000256" key="9">
    <source>
        <dbReference type="ARBA" id="ARBA00030264"/>
    </source>
</evidence>
<comment type="subunit">
    <text evidence="3">Heterodimer of HisH and HisF.</text>
</comment>
<keyword evidence="6 11" id="KW-0368">Histidine biosynthesis</keyword>
<dbReference type="UniPathway" id="UPA00031">
    <property type="reaction ID" value="UER00010"/>
</dbReference>
<comment type="caution">
    <text evidence="12">The sequence shown here is derived from an EMBL/GenBank/DDBJ whole genome shotgun (WGS) entry which is preliminary data.</text>
</comment>
<accession>A0A150XW21</accession>
<dbReference type="InterPro" id="IPR004651">
    <property type="entry name" value="HisF"/>
</dbReference>
<evidence type="ECO:0000256" key="7">
    <source>
        <dbReference type="ARBA" id="ARBA00023239"/>
    </source>
</evidence>